<feature type="compositionally biased region" description="Basic and acidic residues" evidence="2">
    <location>
        <begin position="124"/>
        <end position="147"/>
    </location>
</feature>
<dbReference type="Pfam" id="PF13300">
    <property type="entry name" value="DUF4078"/>
    <property type="match status" value="1"/>
</dbReference>
<feature type="compositionally biased region" description="Polar residues" evidence="2">
    <location>
        <begin position="514"/>
        <end position="535"/>
    </location>
</feature>
<feature type="region of interest" description="Disordered" evidence="2">
    <location>
        <begin position="436"/>
        <end position="458"/>
    </location>
</feature>
<protein>
    <recommendedName>
        <fullName evidence="3">CCDC174 alpha/beta GRSR domain-containing protein</fullName>
    </recommendedName>
</protein>
<dbReference type="InterPro" id="IPR057464">
    <property type="entry name" value="CCDC174_GRSR"/>
</dbReference>
<sequence>MDGTKKTTATSSMVELKAELFRKQEEFKRQKAAGSSFIKGAKIEKSTKGSIWSRQNAGVLARAAKDNETATRDDDEDLHSKSIRALEEKAKLYDKICNSSTIPDEDGSDYYLVDFQKKAIDAIVEDRETKRRKEEDEKEEEAERRALAAEIPEPVDPDEEWIDFKDSFGRDRRCMKKDLAQLMKQDRDLALEQSRKKKTTVEDIDNNSTELPSLMSSDMHREIMRQKWENEMKELEEKGQKEIHYSNVQFDEIRNHGVGFFQFSKDHEKREGQLEDLKKMREQTVDERIRKERVKDKRQAMMEARLAKVRQRRNLKEPALEIKLETENDGETVGPKLSEALLPPSTEDIIKKEEMDKQAEEKRKAHVRDWDKDKQKDLPIKRNYIESMREEREQEFAPPSAYFEESKRKPHQALDKCRVQKPRTLLKTTNTTNCSSQQLSVSSEPVPEVKTENCSDTYNSETLPSGAATMLHETVSLSTTQEQYQNNMNTYTGNSWNGLHSSGYKHFEQNFYDQSSHGSQYDQNQQQLGGNPGSQHHNEYQHYFIPQQQQQYYHQQQLSSQCMPHLFQHQQYNYTYGSGNQQMNGETLTNTGLSNNLGASVLGSTGTASVTETTCHVMSNSNSKTDSSTCEPKRPKIPKMFIMDTRYVKNEDVPSMEDITPNAVTAIPYTPGSFTAAKQSNVQQYEEAVAESSIRNQISGAPLLYTAEQLKNQEQLAHDDSADEVYSQLATGPLADKKIHDFLSSLQSDKN</sequence>
<dbReference type="InterPro" id="IPR025066">
    <property type="entry name" value="CCDC174-like"/>
</dbReference>
<feature type="region of interest" description="Disordered" evidence="2">
    <location>
        <begin position="124"/>
        <end position="161"/>
    </location>
</feature>
<feature type="domain" description="CCDC174 alpha/beta GRSR" evidence="3">
    <location>
        <begin position="161"/>
        <end position="189"/>
    </location>
</feature>
<evidence type="ECO:0000256" key="2">
    <source>
        <dbReference type="SAM" id="MobiDB-lite"/>
    </source>
</evidence>
<gene>
    <name evidence="4" type="primary">ORF5658</name>
</gene>
<dbReference type="Pfam" id="PF25449">
    <property type="entry name" value="CCDC174_GRSR"/>
    <property type="match status" value="1"/>
</dbReference>
<evidence type="ECO:0000256" key="1">
    <source>
        <dbReference type="ARBA" id="ARBA00023054"/>
    </source>
</evidence>
<proteinExistence type="predicted"/>
<feature type="region of interest" description="Disordered" evidence="2">
    <location>
        <begin position="389"/>
        <end position="410"/>
    </location>
</feature>
<dbReference type="PANTHER" id="PTHR15885:SF1">
    <property type="entry name" value="COILED-COIL DOMAIN-CONTAINING PROTEIN 174"/>
    <property type="match status" value="1"/>
</dbReference>
<dbReference type="AlphaFoldDB" id="A0A0B6XY01"/>
<feature type="region of interest" description="Disordered" evidence="2">
    <location>
        <begin position="191"/>
        <end position="216"/>
    </location>
</feature>
<accession>A0A0B6XY01</accession>
<name>A0A0B6XY01_9EUPU</name>
<keyword evidence="1" id="KW-0175">Coiled coil</keyword>
<feature type="region of interest" description="Disordered" evidence="2">
    <location>
        <begin position="514"/>
        <end position="538"/>
    </location>
</feature>
<dbReference type="GO" id="GO:0005634">
    <property type="term" value="C:nucleus"/>
    <property type="evidence" value="ECO:0007669"/>
    <property type="project" value="TreeGrafter"/>
</dbReference>
<dbReference type="EMBL" id="HACG01002057">
    <property type="protein sequence ID" value="CEK48922.1"/>
    <property type="molecule type" value="Transcribed_RNA"/>
</dbReference>
<evidence type="ECO:0000313" key="4">
    <source>
        <dbReference type="EMBL" id="CEK48922.1"/>
    </source>
</evidence>
<organism evidence="4">
    <name type="scientific">Arion vulgaris</name>
    <dbReference type="NCBI Taxonomy" id="1028688"/>
    <lineage>
        <taxon>Eukaryota</taxon>
        <taxon>Metazoa</taxon>
        <taxon>Spiralia</taxon>
        <taxon>Lophotrochozoa</taxon>
        <taxon>Mollusca</taxon>
        <taxon>Gastropoda</taxon>
        <taxon>Heterobranchia</taxon>
        <taxon>Euthyneura</taxon>
        <taxon>Panpulmonata</taxon>
        <taxon>Eupulmonata</taxon>
        <taxon>Stylommatophora</taxon>
        <taxon>Helicina</taxon>
        <taxon>Arionoidea</taxon>
        <taxon>Arionidae</taxon>
        <taxon>Arion</taxon>
    </lineage>
</organism>
<feature type="compositionally biased region" description="Polar residues" evidence="2">
    <location>
        <begin position="206"/>
        <end position="216"/>
    </location>
</feature>
<dbReference type="PANTHER" id="PTHR15885">
    <property type="entry name" value="COILED-COIL DOMAIN-CONTAINING PROTEIN 174"/>
    <property type="match status" value="1"/>
</dbReference>
<reference evidence="4" key="1">
    <citation type="submission" date="2014-12" db="EMBL/GenBank/DDBJ databases">
        <title>Insight into the proteome of Arion vulgaris.</title>
        <authorList>
            <person name="Aradska J."/>
            <person name="Bulat T."/>
            <person name="Smidak R."/>
            <person name="Sarate P."/>
            <person name="Gangsoo J."/>
            <person name="Sialana F."/>
            <person name="Bilban M."/>
            <person name="Lubec G."/>
        </authorList>
    </citation>
    <scope>NUCLEOTIDE SEQUENCE</scope>
    <source>
        <tissue evidence="4">Skin</tissue>
    </source>
</reference>
<evidence type="ECO:0000259" key="3">
    <source>
        <dbReference type="Pfam" id="PF25449"/>
    </source>
</evidence>